<sequence length="152" mass="17283">MGGCWILFKCTKIHIAPSFSEQPKPGRLWLSPPPIKKSMMQITKPKTPMLNLTMVSDYIMSLADKHIQLSKCKLLILLFTATVRHQIHGCCHSLSPTIRIISMRTPNGFSKVQLYNGRAFIMNGMGNPYFNTCWHCTTEGGNIVLWHNCHRP</sequence>
<comment type="caution">
    <text evidence="1">The sequence shown here is derived from an EMBL/GenBank/DDBJ whole genome shotgun (WGS) entry which is preliminary data.</text>
</comment>
<organism evidence="1 2">
    <name type="scientific">Carnegiea gigantea</name>
    <dbReference type="NCBI Taxonomy" id="171969"/>
    <lineage>
        <taxon>Eukaryota</taxon>
        <taxon>Viridiplantae</taxon>
        <taxon>Streptophyta</taxon>
        <taxon>Embryophyta</taxon>
        <taxon>Tracheophyta</taxon>
        <taxon>Spermatophyta</taxon>
        <taxon>Magnoliopsida</taxon>
        <taxon>eudicotyledons</taxon>
        <taxon>Gunneridae</taxon>
        <taxon>Pentapetalae</taxon>
        <taxon>Caryophyllales</taxon>
        <taxon>Cactineae</taxon>
        <taxon>Cactaceae</taxon>
        <taxon>Cactoideae</taxon>
        <taxon>Echinocereeae</taxon>
        <taxon>Carnegiea</taxon>
    </lineage>
</organism>
<accession>A0A9Q1Q6W2</accession>
<dbReference type="Proteomes" id="UP001153076">
    <property type="component" value="Unassembled WGS sequence"/>
</dbReference>
<reference evidence="1" key="1">
    <citation type="submission" date="2022-04" db="EMBL/GenBank/DDBJ databases">
        <title>Carnegiea gigantea Genome sequencing and assembly v2.</title>
        <authorList>
            <person name="Copetti D."/>
            <person name="Sanderson M.J."/>
            <person name="Burquez A."/>
            <person name="Wojciechowski M.F."/>
        </authorList>
    </citation>
    <scope>NUCLEOTIDE SEQUENCE</scope>
    <source>
        <strain evidence="1">SGP5-SGP5p</strain>
        <tissue evidence="1">Aerial part</tissue>
    </source>
</reference>
<dbReference type="EMBL" id="JAKOGI010000699">
    <property type="protein sequence ID" value="KAJ8431292.1"/>
    <property type="molecule type" value="Genomic_DNA"/>
</dbReference>
<proteinExistence type="predicted"/>
<keyword evidence="2" id="KW-1185">Reference proteome</keyword>
<dbReference type="AlphaFoldDB" id="A0A9Q1Q6W2"/>
<gene>
    <name evidence="1" type="ORF">Cgig2_026268</name>
</gene>
<protein>
    <submittedName>
        <fullName evidence="1">Uncharacterized protein</fullName>
    </submittedName>
</protein>
<name>A0A9Q1Q6W2_9CARY</name>
<evidence type="ECO:0000313" key="1">
    <source>
        <dbReference type="EMBL" id="KAJ8431292.1"/>
    </source>
</evidence>
<evidence type="ECO:0000313" key="2">
    <source>
        <dbReference type="Proteomes" id="UP001153076"/>
    </source>
</evidence>